<evidence type="ECO:0000256" key="2">
    <source>
        <dbReference type="ARBA" id="ARBA00022946"/>
    </source>
</evidence>
<keyword evidence="6" id="KW-1185">Reference proteome</keyword>
<dbReference type="RefSeq" id="XP_003580982.2">
    <property type="nucleotide sequence ID" value="XM_003580934.4"/>
</dbReference>
<dbReference type="EMBL" id="CM000884">
    <property type="protein sequence ID" value="KQJ81652.1"/>
    <property type="molecule type" value="Genomic_DNA"/>
</dbReference>
<keyword evidence="1" id="KW-0677">Repeat</keyword>
<dbReference type="NCBIfam" id="TIGR00756">
    <property type="entry name" value="PPR"/>
    <property type="match status" value="1"/>
</dbReference>
<dbReference type="PANTHER" id="PTHR47859">
    <property type="entry name" value="PENTATRICOPEPTIDE REPEAT-CONTAINING PROTEIN"/>
    <property type="match status" value="1"/>
</dbReference>
<organism evidence="4">
    <name type="scientific">Brachypodium distachyon</name>
    <name type="common">Purple false brome</name>
    <name type="synonym">Trachynia distachya</name>
    <dbReference type="NCBI Taxonomy" id="15368"/>
    <lineage>
        <taxon>Eukaryota</taxon>
        <taxon>Viridiplantae</taxon>
        <taxon>Streptophyta</taxon>
        <taxon>Embryophyta</taxon>
        <taxon>Tracheophyta</taxon>
        <taxon>Spermatophyta</taxon>
        <taxon>Magnoliopsida</taxon>
        <taxon>Liliopsida</taxon>
        <taxon>Poales</taxon>
        <taxon>Poaceae</taxon>
        <taxon>BOP clade</taxon>
        <taxon>Pooideae</taxon>
        <taxon>Stipodae</taxon>
        <taxon>Brachypodieae</taxon>
        <taxon>Brachypodium</taxon>
    </lineage>
</organism>
<reference evidence="4" key="2">
    <citation type="submission" date="2017-06" db="EMBL/GenBank/DDBJ databases">
        <title>WGS assembly of Brachypodium distachyon.</title>
        <authorList>
            <consortium name="The International Brachypodium Initiative"/>
            <person name="Lucas S."/>
            <person name="Harmon-Smith M."/>
            <person name="Lail K."/>
            <person name="Tice H."/>
            <person name="Grimwood J."/>
            <person name="Bruce D."/>
            <person name="Barry K."/>
            <person name="Shu S."/>
            <person name="Lindquist E."/>
            <person name="Wang M."/>
            <person name="Pitluck S."/>
            <person name="Vogel J.P."/>
            <person name="Garvin D.F."/>
            <person name="Mockler T.C."/>
            <person name="Schmutz J."/>
            <person name="Rokhsar D."/>
            <person name="Bevan M.W."/>
        </authorList>
    </citation>
    <scope>NUCLEOTIDE SEQUENCE</scope>
    <source>
        <strain evidence="4">Bd21</strain>
    </source>
</reference>
<evidence type="ECO:0000313" key="5">
    <source>
        <dbReference type="EnsemblPlants" id="KQJ81652"/>
    </source>
</evidence>
<evidence type="ECO:0000256" key="1">
    <source>
        <dbReference type="ARBA" id="ARBA00022737"/>
    </source>
</evidence>
<gene>
    <name evidence="5" type="primary">LOC100832298</name>
    <name evidence="4" type="ORF">BRADI_5g02047v3</name>
</gene>
<sequence>MSPLRQAGRALLLPAPAAPSVSSSRSRLQQWEYFPGLPFAGGQRHESLFSPSRHCRLPLGWAGLSARMLSTCLEHQDFTWSSSLGARMAQMDIVNALRKGDRQRASVMLSNLRRTKEALTSEDISDILEYCAEAPDPLFVMETLELMEENAIGLSKNNYRSVTRALSKGGHMKEALNWLNSLGGKESTHSPLPIFNIFLSACASIRNLNDAESCLETMGIHLVGKSEITYCELLKLAVFQRNLSAVNDLWKDCNKYYSPSIIIQRKFLWAFSTLGDLQSAYQILQRMVVLAGESPDHLRVSCKRRYQSTRLDIPVPALNEVEDLKLVLDSDLPSSFEGKVATRGDPIDAQPELLQVETQSSKHEQLEGYVAFLSAGDNHVDNSEIDSGRMTKTLRFAPLAVRKILRWSFNDIIHACMRLDNCELSEQLFLEMCKIGLRPSRFTYDGFIKSVVAGKGVAHAIKVIEVMDRRGIEPYNDTLAALSVGYSKRLQLDLAEDFLERISEIQPKYIHAFNALLSGCDIENEPERAIRVLAKMKHLDLKPNLRTYEHLFSVFGNVNAPYEEGNMLSHAEVLKRISIIEMDMLNHEIKHSFLSMSNLIRAFGAEGMIDEMLRYFNVAENVLWKMTYSQKSDLYGIVLHALVKAKETHKAIRAFKVMRSCGLPANIAIYNIMIECCELLPCFKSASALLSLMLRDGFCPTIFTFTYLVKVVLVKEDFKGALDLLDICVTGGIQPDIQIFNTILSEANAKGQIHVVEYIVECIHRAKTQPDQSTLWYTFCAYVDKELYNTAIEALQVLSMRMISLDASILKEKGAVLEDLILDEEPDAELRIMKAFKPTEEHIVTALLNLRWCLTTGSTISWSPEDSLWARRLASSYDGKKRPDVL</sequence>
<feature type="repeat" description="PPR" evidence="3">
    <location>
        <begin position="509"/>
        <end position="543"/>
    </location>
</feature>
<evidence type="ECO:0000256" key="3">
    <source>
        <dbReference type="PROSITE-ProRule" id="PRU00708"/>
    </source>
</evidence>
<keyword evidence="2" id="KW-0809">Transit peptide</keyword>
<proteinExistence type="predicted"/>
<evidence type="ECO:0000313" key="6">
    <source>
        <dbReference type="Proteomes" id="UP000008810"/>
    </source>
</evidence>
<accession>A0A0Q3E617</accession>
<dbReference type="InterPro" id="IPR002885">
    <property type="entry name" value="PPR_rpt"/>
</dbReference>
<reference evidence="5" key="3">
    <citation type="submission" date="2018-08" db="UniProtKB">
        <authorList>
            <consortium name="EnsemblPlants"/>
        </authorList>
    </citation>
    <scope>IDENTIFICATION</scope>
    <source>
        <strain evidence="5">cv. Bd21</strain>
    </source>
</reference>
<dbReference type="PANTHER" id="PTHR47859:SF1">
    <property type="entry name" value="PENTATRICOPEPTIDE REPEAT-CONTAINING PROTEIN"/>
    <property type="match status" value="1"/>
</dbReference>
<dbReference type="STRING" id="15368.A0A0Q3E617"/>
<dbReference type="Pfam" id="PF13812">
    <property type="entry name" value="PPR_3"/>
    <property type="match status" value="2"/>
</dbReference>
<dbReference type="OrthoDB" id="119302at2759"/>
<evidence type="ECO:0008006" key="7">
    <source>
        <dbReference type="Google" id="ProtNLM"/>
    </source>
</evidence>
<dbReference type="Pfam" id="PF01535">
    <property type="entry name" value="PPR"/>
    <property type="match status" value="2"/>
</dbReference>
<dbReference type="PROSITE" id="PS51375">
    <property type="entry name" value="PPR"/>
    <property type="match status" value="1"/>
</dbReference>
<dbReference type="Gramene" id="KQJ81652">
    <property type="protein sequence ID" value="KQJ81652"/>
    <property type="gene ID" value="BRADI_5g02047v3"/>
</dbReference>
<reference evidence="4 5" key="1">
    <citation type="journal article" date="2010" name="Nature">
        <title>Genome sequencing and analysis of the model grass Brachypodium distachyon.</title>
        <authorList>
            <consortium name="International Brachypodium Initiative"/>
        </authorList>
    </citation>
    <scope>NUCLEOTIDE SEQUENCE [LARGE SCALE GENOMIC DNA]</scope>
    <source>
        <strain evidence="4 5">Bd21</strain>
    </source>
</reference>
<protein>
    <recommendedName>
        <fullName evidence="7">Pentacotripeptide-repeat region of PRORP domain-containing protein</fullName>
    </recommendedName>
</protein>
<evidence type="ECO:0000313" key="4">
    <source>
        <dbReference type="EMBL" id="KQJ81652.1"/>
    </source>
</evidence>
<dbReference type="InterPro" id="IPR011990">
    <property type="entry name" value="TPR-like_helical_dom_sf"/>
</dbReference>
<dbReference type="Proteomes" id="UP000008810">
    <property type="component" value="Chromosome 5"/>
</dbReference>
<dbReference type="EnsemblPlants" id="KQJ81652">
    <property type="protein sequence ID" value="KQJ81652"/>
    <property type="gene ID" value="BRADI_5g02047v3"/>
</dbReference>
<name>A0A0Q3E617_BRADI</name>
<dbReference type="GeneID" id="100832298"/>
<dbReference type="AlphaFoldDB" id="A0A0Q3E617"/>
<dbReference type="ExpressionAtlas" id="A0A0Q3E617">
    <property type="expression patterns" value="baseline"/>
</dbReference>
<dbReference type="KEGG" id="bdi:100832298"/>
<dbReference type="Gene3D" id="1.25.40.10">
    <property type="entry name" value="Tetratricopeptide repeat domain"/>
    <property type="match status" value="4"/>
</dbReference>